<gene>
    <name evidence="1" type="ORF">ACFOM8_20890</name>
</gene>
<dbReference type="Proteomes" id="UP001595539">
    <property type="component" value="Unassembled WGS sequence"/>
</dbReference>
<name>A0ABV7UA97_9RHOB</name>
<dbReference type="EMBL" id="JBHRXY010000050">
    <property type="protein sequence ID" value="MFC3631883.1"/>
    <property type="molecule type" value="Genomic_DNA"/>
</dbReference>
<dbReference type="RefSeq" id="WP_377764296.1">
    <property type="nucleotide sequence ID" value="NZ_JBHRXY010000050.1"/>
</dbReference>
<keyword evidence="2" id="KW-1185">Reference proteome</keyword>
<protein>
    <submittedName>
        <fullName evidence="1">Uncharacterized protein</fullName>
    </submittedName>
</protein>
<reference evidence="2" key="1">
    <citation type="journal article" date="2019" name="Int. J. Syst. Evol. Microbiol.">
        <title>The Global Catalogue of Microorganisms (GCM) 10K type strain sequencing project: providing services to taxonomists for standard genome sequencing and annotation.</title>
        <authorList>
            <consortium name="The Broad Institute Genomics Platform"/>
            <consortium name="The Broad Institute Genome Sequencing Center for Infectious Disease"/>
            <person name="Wu L."/>
            <person name="Ma J."/>
        </authorList>
    </citation>
    <scope>NUCLEOTIDE SEQUENCE [LARGE SCALE GENOMIC DNA]</scope>
    <source>
        <strain evidence="2">KCTC 42473</strain>
    </source>
</reference>
<proteinExistence type="predicted"/>
<organism evidence="1 2">
    <name type="scientific">Paracoccus angustae</name>
    <dbReference type="NCBI Taxonomy" id="1671480"/>
    <lineage>
        <taxon>Bacteria</taxon>
        <taxon>Pseudomonadati</taxon>
        <taxon>Pseudomonadota</taxon>
        <taxon>Alphaproteobacteria</taxon>
        <taxon>Rhodobacterales</taxon>
        <taxon>Paracoccaceae</taxon>
        <taxon>Paracoccus</taxon>
    </lineage>
</organism>
<accession>A0ABV7UA97</accession>
<comment type="caution">
    <text evidence="1">The sequence shown here is derived from an EMBL/GenBank/DDBJ whole genome shotgun (WGS) entry which is preliminary data.</text>
</comment>
<evidence type="ECO:0000313" key="1">
    <source>
        <dbReference type="EMBL" id="MFC3631883.1"/>
    </source>
</evidence>
<sequence length="440" mass="49844">MRDEDELRVGMEAMFAYRAALDRAIDTTEVPIADFANTLMLVDTDALRKDPFLIPDAIMRRFSRRRFKVRRDIDAAELAALSYIEPWFRKQAIDSGYGVMTFPLSLSEPNERGRRQLTHTEKQIRDALRFWTYVLLPEIEKHLPILTEKDRRSLSIQPDQEVTIYDFLAGAAPNFAALSRRSAAGRKNQGDTGDPDDRCKHAELVTYTDALIDEGRKIRVRFPGEQNSRYGVSAREKAAEITKSFERSYGSPRHPDLRHLAFGRVGVIEQLAKASRIAETAMSEQRALTAVFEENMDRVEDVGVHHIVQNPNDHGKRDLAAASRVQRAQFHPTYVQSPNLEDQDRLTPADLAVIALLCDIDPYTICAQHMFLAEDIATIRDLGRALRGEPVCEPSRLRENITEMAALRRRLNAAKLSPENDIAQVAEISVVVPEMLLLGR</sequence>
<evidence type="ECO:0000313" key="2">
    <source>
        <dbReference type="Proteomes" id="UP001595539"/>
    </source>
</evidence>